<feature type="transmembrane region" description="Helical" evidence="1">
    <location>
        <begin position="92"/>
        <end position="115"/>
    </location>
</feature>
<comment type="caution">
    <text evidence="2">The sequence shown here is derived from an EMBL/GenBank/DDBJ whole genome shotgun (WGS) entry which is preliminary data.</text>
</comment>
<dbReference type="EMBL" id="JASHIF010000010">
    <property type="protein sequence ID" value="MDI9860140.1"/>
    <property type="molecule type" value="Genomic_DNA"/>
</dbReference>
<protein>
    <submittedName>
        <fullName evidence="2">Uncharacterized protein</fullName>
    </submittedName>
</protein>
<feature type="transmembrane region" description="Helical" evidence="1">
    <location>
        <begin position="16"/>
        <end position="44"/>
    </location>
</feature>
<feature type="transmembrane region" description="Helical" evidence="1">
    <location>
        <begin position="51"/>
        <end position="72"/>
    </location>
</feature>
<name>A0ABT6Y9C7_9BACT</name>
<keyword evidence="1" id="KW-0472">Membrane</keyword>
<evidence type="ECO:0000313" key="2">
    <source>
        <dbReference type="EMBL" id="MDI9860140.1"/>
    </source>
</evidence>
<dbReference type="RefSeq" id="WP_283344940.1">
    <property type="nucleotide sequence ID" value="NZ_JASHIF010000010.1"/>
</dbReference>
<organism evidence="2 3">
    <name type="scientific">Flectobacillus roseus</name>
    <dbReference type="NCBI Taxonomy" id="502259"/>
    <lineage>
        <taxon>Bacteria</taxon>
        <taxon>Pseudomonadati</taxon>
        <taxon>Bacteroidota</taxon>
        <taxon>Cytophagia</taxon>
        <taxon>Cytophagales</taxon>
        <taxon>Flectobacillaceae</taxon>
        <taxon>Flectobacillus</taxon>
    </lineage>
</organism>
<keyword evidence="1" id="KW-0812">Transmembrane</keyword>
<gene>
    <name evidence="2" type="ORF">QM524_13050</name>
</gene>
<keyword evidence="3" id="KW-1185">Reference proteome</keyword>
<keyword evidence="1" id="KW-1133">Transmembrane helix</keyword>
<evidence type="ECO:0000256" key="1">
    <source>
        <dbReference type="SAM" id="Phobius"/>
    </source>
</evidence>
<sequence>MNASSNNKIFSPFTGLLLALAILFQYLLPWWSMALASAIAAFLLAGSAGGAFRIGAFINVLVWLAVAFWSHWRSEGILTTKIAGVLPLGGSAVTLFVVTLVVGGLIGGLGALSGFQIRQLIKK</sequence>
<accession>A0ABT6Y9C7</accession>
<dbReference type="Proteomes" id="UP001236507">
    <property type="component" value="Unassembled WGS sequence"/>
</dbReference>
<evidence type="ECO:0000313" key="3">
    <source>
        <dbReference type="Proteomes" id="UP001236507"/>
    </source>
</evidence>
<reference evidence="2 3" key="1">
    <citation type="submission" date="2023-05" db="EMBL/GenBank/DDBJ databases">
        <title>Novel species of genus Flectobacillus isolated from stream in China.</title>
        <authorList>
            <person name="Lu H."/>
        </authorList>
    </citation>
    <scope>NUCLEOTIDE SEQUENCE [LARGE SCALE GENOMIC DNA]</scope>
    <source>
        <strain evidence="2 3">KCTC 42575</strain>
    </source>
</reference>
<proteinExistence type="predicted"/>